<evidence type="ECO:0000313" key="2">
    <source>
        <dbReference type="WBParaSite" id="ALUE_0001065801-mRNA-1"/>
    </source>
</evidence>
<organism evidence="1 2">
    <name type="scientific">Ascaris lumbricoides</name>
    <name type="common">Giant roundworm</name>
    <dbReference type="NCBI Taxonomy" id="6252"/>
    <lineage>
        <taxon>Eukaryota</taxon>
        <taxon>Metazoa</taxon>
        <taxon>Ecdysozoa</taxon>
        <taxon>Nematoda</taxon>
        <taxon>Chromadorea</taxon>
        <taxon>Rhabditida</taxon>
        <taxon>Spirurina</taxon>
        <taxon>Ascaridomorpha</taxon>
        <taxon>Ascaridoidea</taxon>
        <taxon>Ascarididae</taxon>
        <taxon>Ascaris</taxon>
    </lineage>
</organism>
<proteinExistence type="predicted"/>
<reference evidence="2" key="1">
    <citation type="submission" date="2023-03" db="UniProtKB">
        <authorList>
            <consortium name="WormBaseParasite"/>
        </authorList>
    </citation>
    <scope>IDENTIFICATION</scope>
</reference>
<sequence>MSDAASALWSSIVAVGIIERPFVMRFAKAAELEPPRTQYNFRMTTIQDERHRASMRMKGVFSVLAASDSSEGEHVYTHYYTCEQFMLARYEATKHAFGTRSLYALGANANASIHAADTISPDKRRHVVLLESAADKLHERTPLPRHPFTVPHCPLTTAALSPLFIAV</sequence>
<name>A0A9J2PMC6_ASCLU</name>
<dbReference type="AlphaFoldDB" id="A0A9J2PMC6"/>
<protein>
    <submittedName>
        <fullName evidence="2">Uncharacterized protein</fullName>
    </submittedName>
</protein>
<dbReference type="Proteomes" id="UP000036681">
    <property type="component" value="Unplaced"/>
</dbReference>
<dbReference type="WBParaSite" id="ALUE_0001065801-mRNA-1">
    <property type="protein sequence ID" value="ALUE_0001065801-mRNA-1"/>
    <property type="gene ID" value="ALUE_0001065801"/>
</dbReference>
<evidence type="ECO:0000313" key="1">
    <source>
        <dbReference type="Proteomes" id="UP000036681"/>
    </source>
</evidence>
<keyword evidence="1" id="KW-1185">Reference proteome</keyword>
<accession>A0A9J2PMC6</accession>